<feature type="non-terminal residue" evidence="2">
    <location>
        <position position="183"/>
    </location>
</feature>
<feature type="compositionally biased region" description="Polar residues" evidence="1">
    <location>
        <begin position="118"/>
        <end position="132"/>
    </location>
</feature>
<sequence length="183" mass="19654">GTHVVTADRNAIDARSSVERRSCTPAPARWRSPRPPNRGSPARPARPHTRTSAISPRRPPSPRGPRRTPATATGTESLSKQKRPGDLFAAYQPASRTCRTRAPCRGTSSLPAGPCLGVSQTSARRSGTQCRTLASPDSSSAARSPRRSATGRTQPLRLIRSAYFSFCFASRPRSTASGFSLEK</sequence>
<feature type="region of interest" description="Disordered" evidence="1">
    <location>
        <begin position="1"/>
        <end position="155"/>
    </location>
</feature>
<dbReference type="Proteomes" id="UP000789595">
    <property type="component" value="Unassembled WGS sequence"/>
</dbReference>
<name>A0A8J2WZF3_9STRA</name>
<gene>
    <name evidence="2" type="ORF">PECAL_3P22480</name>
</gene>
<accession>A0A8J2WZF3</accession>
<dbReference type="EMBL" id="CAKKNE010000003">
    <property type="protein sequence ID" value="CAH0372265.1"/>
    <property type="molecule type" value="Genomic_DNA"/>
</dbReference>
<reference evidence="2" key="1">
    <citation type="submission" date="2021-11" db="EMBL/GenBank/DDBJ databases">
        <authorList>
            <consortium name="Genoscope - CEA"/>
            <person name="William W."/>
        </authorList>
    </citation>
    <scope>NUCLEOTIDE SEQUENCE</scope>
</reference>
<feature type="compositionally biased region" description="Basic and acidic residues" evidence="1">
    <location>
        <begin position="10"/>
        <end position="22"/>
    </location>
</feature>
<evidence type="ECO:0000256" key="1">
    <source>
        <dbReference type="SAM" id="MobiDB-lite"/>
    </source>
</evidence>
<keyword evidence="3" id="KW-1185">Reference proteome</keyword>
<protein>
    <submittedName>
        <fullName evidence="2">Uncharacterized protein</fullName>
    </submittedName>
</protein>
<organism evidence="2 3">
    <name type="scientific">Pelagomonas calceolata</name>
    <dbReference type="NCBI Taxonomy" id="35677"/>
    <lineage>
        <taxon>Eukaryota</taxon>
        <taxon>Sar</taxon>
        <taxon>Stramenopiles</taxon>
        <taxon>Ochrophyta</taxon>
        <taxon>Pelagophyceae</taxon>
        <taxon>Pelagomonadales</taxon>
        <taxon>Pelagomonadaceae</taxon>
        <taxon>Pelagomonas</taxon>
    </lineage>
</organism>
<proteinExistence type="predicted"/>
<dbReference type="AlphaFoldDB" id="A0A8J2WZF3"/>
<evidence type="ECO:0000313" key="3">
    <source>
        <dbReference type="Proteomes" id="UP000789595"/>
    </source>
</evidence>
<feature type="compositionally biased region" description="Low complexity" evidence="1">
    <location>
        <begin position="134"/>
        <end position="143"/>
    </location>
</feature>
<evidence type="ECO:0000313" key="2">
    <source>
        <dbReference type="EMBL" id="CAH0372265.1"/>
    </source>
</evidence>
<comment type="caution">
    <text evidence="2">The sequence shown here is derived from an EMBL/GenBank/DDBJ whole genome shotgun (WGS) entry which is preliminary data.</text>
</comment>